<gene>
    <name evidence="7" type="primary">mmuM</name>
    <name evidence="7" type="ORF">J0P97_00910</name>
</gene>
<dbReference type="Gene3D" id="3.20.20.330">
    <property type="entry name" value="Homocysteine-binding-like domain"/>
    <property type="match status" value="1"/>
</dbReference>
<dbReference type="EMBL" id="JAFLHG010000001">
    <property type="protein sequence ID" value="MBT8796636.1"/>
    <property type="molecule type" value="Genomic_DNA"/>
</dbReference>
<keyword evidence="1 5" id="KW-0489">Methyltransferase</keyword>
<comment type="caution">
    <text evidence="7">The sequence shown here is derived from an EMBL/GenBank/DDBJ whole genome shotgun (WGS) entry which is preliminary data.</text>
</comment>
<feature type="binding site" evidence="5">
    <location>
        <position position="269"/>
    </location>
    <ligand>
        <name>Zn(2+)</name>
        <dbReference type="ChEBI" id="CHEBI:29105"/>
    </ligand>
</feature>
<name>A0ABS5XQA6_9MICO</name>
<keyword evidence="2 5" id="KW-0808">Transferase</keyword>
<comment type="cofactor">
    <cofactor evidence="5">
        <name>Zn(2+)</name>
        <dbReference type="ChEBI" id="CHEBI:29105"/>
    </cofactor>
</comment>
<dbReference type="SUPFAM" id="SSF82282">
    <property type="entry name" value="Homocysteine S-methyltransferase"/>
    <property type="match status" value="1"/>
</dbReference>
<organism evidence="7 8">
    <name type="scientific">Microbacterium flavum</name>
    <dbReference type="NCBI Taxonomy" id="415216"/>
    <lineage>
        <taxon>Bacteria</taxon>
        <taxon>Bacillati</taxon>
        <taxon>Actinomycetota</taxon>
        <taxon>Actinomycetes</taxon>
        <taxon>Micrococcales</taxon>
        <taxon>Microbacteriaceae</taxon>
        <taxon>Microbacterium</taxon>
    </lineage>
</organism>
<evidence type="ECO:0000256" key="3">
    <source>
        <dbReference type="ARBA" id="ARBA00022723"/>
    </source>
</evidence>
<evidence type="ECO:0000256" key="5">
    <source>
        <dbReference type="PROSITE-ProRule" id="PRU00333"/>
    </source>
</evidence>
<dbReference type="NCBIfam" id="NF007020">
    <property type="entry name" value="PRK09485.1"/>
    <property type="match status" value="1"/>
</dbReference>
<dbReference type="PROSITE" id="PS50970">
    <property type="entry name" value="HCY"/>
    <property type="match status" value="1"/>
</dbReference>
<dbReference type="Pfam" id="PF02574">
    <property type="entry name" value="S-methyl_trans"/>
    <property type="match status" value="1"/>
</dbReference>
<dbReference type="GO" id="GO:0032259">
    <property type="term" value="P:methylation"/>
    <property type="evidence" value="ECO:0007669"/>
    <property type="project" value="UniProtKB-KW"/>
</dbReference>
<evidence type="ECO:0000313" key="8">
    <source>
        <dbReference type="Proteomes" id="UP000740605"/>
    </source>
</evidence>
<sequence>MRDLRAALSDGPLLLDGGMGTLLESRGNDVSGNLWSARLLRDDPDEVRRAHEEFVAAGADILITTSYQVGFGIQLADDEVELLLQNSVAVARDAGARFVAASVGPYGAVRADGSEYTGDYGLSRTELRDWHRRRLEALASSGADALAIETVPCLTEVEALCAEVAELGATAWVSLSASSTGWRPGELADAFAVIAATPGMVAAGVNCCAPEAVAGALALVPPGLPGLAYPNSGERWDAQARRWEGDAGIPTDGAQEWIASGARIVGGCCRTTPADITRLAAMLGR</sequence>
<keyword evidence="4 5" id="KW-0862">Zinc</keyword>
<evidence type="ECO:0000313" key="7">
    <source>
        <dbReference type="EMBL" id="MBT8796636.1"/>
    </source>
</evidence>
<evidence type="ECO:0000256" key="1">
    <source>
        <dbReference type="ARBA" id="ARBA00022603"/>
    </source>
</evidence>
<dbReference type="PANTHER" id="PTHR46015">
    <property type="entry name" value="ZGC:172121"/>
    <property type="match status" value="1"/>
</dbReference>
<feature type="domain" description="Hcy-binding" evidence="6">
    <location>
        <begin position="1"/>
        <end position="283"/>
    </location>
</feature>
<dbReference type="InterPro" id="IPR003726">
    <property type="entry name" value="HCY_dom"/>
</dbReference>
<proteinExistence type="predicted"/>
<evidence type="ECO:0000256" key="4">
    <source>
        <dbReference type="ARBA" id="ARBA00022833"/>
    </source>
</evidence>
<dbReference type="EC" id="2.1.1.10" evidence="7"/>
<dbReference type="RefSeq" id="WP_215485889.1">
    <property type="nucleotide sequence ID" value="NZ_BAAAPJ010000001.1"/>
</dbReference>
<dbReference type="InterPro" id="IPR051486">
    <property type="entry name" value="Hcy_S-methyltransferase"/>
</dbReference>
<reference evidence="7 8" key="1">
    <citation type="submission" date="2021-03" db="EMBL/GenBank/DDBJ databases">
        <title>Microbacterium pauli sp. nov., isolated from microfiltered milk.</title>
        <authorList>
            <person name="Bellassi P."/>
            <person name="Fontana A."/>
            <person name="Callegari M.L."/>
            <person name="Lorenzo M."/>
            <person name="Cappa F."/>
        </authorList>
    </citation>
    <scope>NUCLEOTIDE SEQUENCE [LARGE SCALE GENOMIC DNA]</scope>
    <source>
        <strain evidence="7 8">DSM 18909</strain>
    </source>
</reference>
<dbReference type="GO" id="GO:0008168">
    <property type="term" value="F:methyltransferase activity"/>
    <property type="evidence" value="ECO:0007669"/>
    <property type="project" value="UniProtKB-KW"/>
</dbReference>
<dbReference type="PIRSF" id="PIRSF037505">
    <property type="entry name" value="Betaine_HMT"/>
    <property type="match status" value="1"/>
</dbReference>
<dbReference type="PANTHER" id="PTHR46015:SF1">
    <property type="entry name" value="HOMOCYSTEINE S-METHYLTRANSFERASE-LIKE ISOFORM 1"/>
    <property type="match status" value="1"/>
</dbReference>
<keyword evidence="3 5" id="KW-0479">Metal-binding</keyword>
<evidence type="ECO:0000256" key="2">
    <source>
        <dbReference type="ARBA" id="ARBA00022679"/>
    </source>
</evidence>
<protein>
    <submittedName>
        <fullName evidence="7">Homocysteine S-methyltransferase</fullName>
        <ecNumber evidence="7">2.1.1.10</ecNumber>
    </submittedName>
</protein>
<keyword evidence="8" id="KW-1185">Reference proteome</keyword>
<accession>A0ABS5XQA6</accession>
<feature type="binding site" evidence="5">
    <location>
        <position position="207"/>
    </location>
    <ligand>
        <name>Zn(2+)</name>
        <dbReference type="ChEBI" id="CHEBI:29105"/>
    </ligand>
</feature>
<dbReference type="InterPro" id="IPR036589">
    <property type="entry name" value="HCY_dom_sf"/>
</dbReference>
<dbReference type="Proteomes" id="UP000740605">
    <property type="component" value="Unassembled WGS sequence"/>
</dbReference>
<dbReference type="InterPro" id="IPR017226">
    <property type="entry name" value="BHMT-like"/>
</dbReference>
<evidence type="ECO:0000259" key="6">
    <source>
        <dbReference type="PROSITE" id="PS50970"/>
    </source>
</evidence>
<feature type="binding site" evidence="5">
    <location>
        <position position="268"/>
    </location>
    <ligand>
        <name>Zn(2+)</name>
        <dbReference type="ChEBI" id="CHEBI:29105"/>
    </ligand>
</feature>